<keyword evidence="3 4" id="KW-0539">Nucleus</keyword>
<accession>A0A915PT61</accession>
<evidence type="ECO:0000256" key="4">
    <source>
        <dbReference type="PROSITE-ProRule" id="PRU00089"/>
    </source>
</evidence>
<organism evidence="7 8">
    <name type="scientific">Setaria digitata</name>
    <dbReference type="NCBI Taxonomy" id="48799"/>
    <lineage>
        <taxon>Eukaryota</taxon>
        <taxon>Metazoa</taxon>
        <taxon>Ecdysozoa</taxon>
        <taxon>Nematoda</taxon>
        <taxon>Chromadorea</taxon>
        <taxon>Rhabditida</taxon>
        <taxon>Spirurina</taxon>
        <taxon>Spiruromorpha</taxon>
        <taxon>Filarioidea</taxon>
        <taxon>Setariidae</taxon>
        <taxon>Setaria</taxon>
    </lineage>
</organism>
<dbReference type="GO" id="GO:0000978">
    <property type="term" value="F:RNA polymerase II cis-regulatory region sequence-specific DNA binding"/>
    <property type="evidence" value="ECO:0007669"/>
    <property type="project" value="TreeGrafter"/>
</dbReference>
<dbReference type="WBParaSite" id="sdigi.contig4.g501.t1">
    <property type="protein sequence ID" value="sdigi.contig4.g501.t1"/>
    <property type="gene ID" value="sdigi.contig4.g501"/>
</dbReference>
<evidence type="ECO:0000256" key="3">
    <source>
        <dbReference type="ARBA" id="ARBA00023242"/>
    </source>
</evidence>
<protein>
    <submittedName>
        <fullName evidence="8">Fork-head domain-containing protein</fullName>
    </submittedName>
</protein>
<dbReference type="PROSITE" id="PS00657">
    <property type="entry name" value="FORK_HEAD_1"/>
    <property type="match status" value="1"/>
</dbReference>
<dbReference type="InterPro" id="IPR036390">
    <property type="entry name" value="WH_DNA-bd_sf"/>
</dbReference>
<sequence>MARQQIAVQLIVRTAAEQSSPRQLSVVGTRSLIVFLSVLQFTAPHLPEMELKPEKAQLSQAASLPQQQQQQHPSSESISSALGPLQFKSEDEDEKSVICRRRSGKRQEKPPYSYIALIAMAIHAKPDRKATLTEIYTFLQSEYNGWKNSIRHNLSLNECFIKLPKSSGGRSGKGHQWTIDQNCEFLFEEGSYRRRPRGYKARVRNCDFINEQLEPMFVEASTVSSNSNVVTADDTNFVTQHQNYLSQYSTNPFWPHYEYANQWPNSYGLSSSTVNSFGTYDSTHAITQHHQTDYTGSCPMVMMPSDLSVDPGVYVEEQQHFDVPQFDTSSQLYNQYVNLSSSHPDS</sequence>
<dbReference type="InterPro" id="IPR036388">
    <property type="entry name" value="WH-like_DNA-bd_sf"/>
</dbReference>
<dbReference type="GO" id="GO:0005634">
    <property type="term" value="C:nucleus"/>
    <property type="evidence" value="ECO:0007669"/>
    <property type="project" value="UniProtKB-SubCell"/>
</dbReference>
<comment type="subcellular location">
    <subcellularLocation>
        <location evidence="1 4">Nucleus</location>
    </subcellularLocation>
</comment>
<dbReference type="InterPro" id="IPR030456">
    <property type="entry name" value="TF_fork_head_CS_2"/>
</dbReference>
<evidence type="ECO:0000313" key="7">
    <source>
        <dbReference type="Proteomes" id="UP000887581"/>
    </source>
</evidence>
<feature type="DNA-binding region" description="Fork-head" evidence="4">
    <location>
        <begin position="109"/>
        <end position="197"/>
    </location>
</feature>
<name>A0A915PT61_9BILA</name>
<dbReference type="PRINTS" id="PR00053">
    <property type="entry name" value="FORKHEAD"/>
</dbReference>
<dbReference type="SMART" id="SM00339">
    <property type="entry name" value="FH"/>
    <property type="match status" value="1"/>
</dbReference>
<dbReference type="PANTHER" id="PTHR46262">
    <property type="entry name" value="FORKHEAD BOX PROTEIN BINIOU"/>
    <property type="match status" value="1"/>
</dbReference>
<dbReference type="InterPro" id="IPR001766">
    <property type="entry name" value="Fork_head_dom"/>
</dbReference>
<dbReference type="SUPFAM" id="SSF46785">
    <property type="entry name" value="Winged helix' DNA-binding domain"/>
    <property type="match status" value="1"/>
</dbReference>
<evidence type="ECO:0000256" key="2">
    <source>
        <dbReference type="ARBA" id="ARBA00023125"/>
    </source>
</evidence>
<dbReference type="GO" id="GO:0000981">
    <property type="term" value="F:DNA-binding transcription factor activity, RNA polymerase II-specific"/>
    <property type="evidence" value="ECO:0007669"/>
    <property type="project" value="TreeGrafter"/>
</dbReference>
<dbReference type="PROSITE" id="PS50039">
    <property type="entry name" value="FORK_HEAD_3"/>
    <property type="match status" value="1"/>
</dbReference>
<evidence type="ECO:0000313" key="8">
    <source>
        <dbReference type="WBParaSite" id="sdigi.contig4.g501.t1"/>
    </source>
</evidence>
<dbReference type="AlphaFoldDB" id="A0A915PT61"/>
<dbReference type="PANTHER" id="PTHR46262:SF2">
    <property type="entry name" value="FORKHEAD BOX PROTEIN BINIOU"/>
    <property type="match status" value="1"/>
</dbReference>
<dbReference type="Gene3D" id="1.10.10.10">
    <property type="entry name" value="Winged helix-like DNA-binding domain superfamily/Winged helix DNA-binding domain"/>
    <property type="match status" value="1"/>
</dbReference>
<dbReference type="PROSITE" id="PS00658">
    <property type="entry name" value="FORK_HEAD_2"/>
    <property type="match status" value="1"/>
</dbReference>
<keyword evidence="7" id="KW-1185">Reference proteome</keyword>
<evidence type="ECO:0000256" key="5">
    <source>
        <dbReference type="SAM" id="MobiDB-lite"/>
    </source>
</evidence>
<reference evidence="8" key="1">
    <citation type="submission" date="2022-11" db="UniProtKB">
        <authorList>
            <consortium name="WormBaseParasite"/>
        </authorList>
    </citation>
    <scope>IDENTIFICATION</scope>
</reference>
<keyword evidence="2 4" id="KW-0238">DNA-binding</keyword>
<dbReference type="InterPro" id="IPR051770">
    <property type="entry name" value="Forkhead_box_regulator"/>
</dbReference>
<feature type="region of interest" description="Disordered" evidence="5">
    <location>
        <begin position="54"/>
        <end position="104"/>
    </location>
</feature>
<dbReference type="FunFam" id="1.10.10.10:FF:000071">
    <property type="entry name" value="Forkhead box F1"/>
    <property type="match status" value="1"/>
</dbReference>
<dbReference type="GO" id="GO:0009887">
    <property type="term" value="P:animal organ morphogenesis"/>
    <property type="evidence" value="ECO:0007669"/>
    <property type="project" value="TreeGrafter"/>
</dbReference>
<proteinExistence type="predicted"/>
<evidence type="ECO:0000259" key="6">
    <source>
        <dbReference type="PROSITE" id="PS50039"/>
    </source>
</evidence>
<dbReference type="GO" id="GO:0001710">
    <property type="term" value="P:mesodermal cell fate commitment"/>
    <property type="evidence" value="ECO:0007669"/>
    <property type="project" value="UniProtKB-ARBA"/>
</dbReference>
<evidence type="ECO:0000256" key="1">
    <source>
        <dbReference type="ARBA" id="ARBA00004123"/>
    </source>
</evidence>
<dbReference type="Proteomes" id="UP000887581">
    <property type="component" value="Unplaced"/>
</dbReference>
<dbReference type="InterPro" id="IPR018122">
    <property type="entry name" value="TF_fork_head_CS_1"/>
</dbReference>
<feature type="domain" description="Fork-head" evidence="6">
    <location>
        <begin position="109"/>
        <end position="197"/>
    </location>
</feature>
<feature type="compositionally biased region" description="Low complexity" evidence="5">
    <location>
        <begin position="56"/>
        <end position="81"/>
    </location>
</feature>
<dbReference type="Pfam" id="PF00250">
    <property type="entry name" value="Forkhead"/>
    <property type="match status" value="1"/>
</dbReference>